<dbReference type="PANTHER" id="PTHR10856">
    <property type="entry name" value="CORONIN"/>
    <property type="match status" value="1"/>
</dbReference>
<dbReference type="EMBL" id="JAEPRC010000261">
    <property type="protein sequence ID" value="KAG2202253.1"/>
    <property type="molecule type" value="Genomic_DNA"/>
</dbReference>
<dbReference type="SMART" id="SM01166">
    <property type="entry name" value="DUF1899"/>
    <property type="match status" value="1"/>
</dbReference>
<dbReference type="Gene3D" id="2.130.10.10">
    <property type="entry name" value="YVTN repeat-like/Quinoprotein amine dehydrogenase"/>
    <property type="match status" value="1"/>
</dbReference>
<dbReference type="GO" id="GO:0005737">
    <property type="term" value="C:cytoplasm"/>
    <property type="evidence" value="ECO:0007669"/>
    <property type="project" value="UniProtKB-SubCell"/>
</dbReference>
<organism evidence="11 12">
    <name type="scientific">Mucor plumbeus</name>
    <dbReference type="NCBI Taxonomy" id="97098"/>
    <lineage>
        <taxon>Eukaryota</taxon>
        <taxon>Fungi</taxon>
        <taxon>Fungi incertae sedis</taxon>
        <taxon>Mucoromycota</taxon>
        <taxon>Mucoromycotina</taxon>
        <taxon>Mucoromycetes</taxon>
        <taxon>Mucorales</taxon>
        <taxon>Mucorineae</taxon>
        <taxon>Mucoraceae</taxon>
        <taxon>Mucor</taxon>
    </lineage>
</organism>
<dbReference type="SUPFAM" id="SSF50978">
    <property type="entry name" value="WD40 repeat-like"/>
    <property type="match status" value="1"/>
</dbReference>
<evidence type="ECO:0000256" key="5">
    <source>
        <dbReference type="ARBA" id="ARBA00022737"/>
    </source>
</evidence>
<dbReference type="Proteomes" id="UP000650833">
    <property type="component" value="Unassembled WGS sequence"/>
</dbReference>
<sequence length="501" mass="56622">YKYFNLQHKIQINLNNHEKKNKNKKQNKKKTLPKFGSANASVYKYISGKFYHPSTRYEDLQGLSINKSGECDLIQANTKFIAVPLSGPGGRVGIINTEKPGRLPTHIPSVLNNSEVINFKFDPFNENILVTVSIDNKIRVWEIPEGGIEEDLAEPKFVFGSSTMDKVHLIEFHPTTKNVLLTTSDDLGHPTVRIWDLQAQKEEITLKDQHKDVIFSCAWSPDGTQIATTTKEKKIRVLNARTGDIVAEGPSHNSVRPSRLVWLDNELLVSVGFGLGSSREVLLLSKEDLSKPLSKKTIDVSPSIMSAHYDPDCQILFVAGRGDRTIHTYHVEDRQLTAIAKIEGSTLQQGFAFLPKKICHVKDIEIDRFYRLTPNNIEPVGVRVPRARPEFFQDDIFVPTLDLDHPAQDASSWFKGENKQLERISLKPEDMSLLSTAPPPASQAQSKAKFEMGKKFVSDEQRKKEQMERMFAAAKNIEDVQVKPKPINPEDEEVAEDEWDD</sequence>
<keyword evidence="3" id="KW-0963">Cytoplasm</keyword>
<evidence type="ECO:0000256" key="6">
    <source>
        <dbReference type="ARBA" id="ARBA00023203"/>
    </source>
</evidence>
<feature type="compositionally biased region" description="Basic and acidic residues" evidence="9">
    <location>
        <begin position="448"/>
        <end position="468"/>
    </location>
</feature>
<dbReference type="Pfam" id="PF08953">
    <property type="entry name" value="DUF1899"/>
    <property type="match status" value="1"/>
</dbReference>
<dbReference type="GO" id="GO:0030036">
    <property type="term" value="P:actin cytoskeleton organization"/>
    <property type="evidence" value="ECO:0007669"/>
    <property type="project" value="UniProtKB-ARBA"/>
</dbReference>
<evidence type="ECO:0000256" key="8">
    <source>
        <dbReference type="RuleBase" id="RU280818"/>
    </source>
</evidence>
<evidence type="ECO:0000313" key="11">
    <source>
        <dbReference type="EMBL" id="KAG2202253.1"/>
    </source>
</evidence>
<dbReference type="AlphaFoldDB" id="A0A8H7V3R1"/>
<dbReference type="FunFam" id="2.130.10.10:FF:000076">
    <property type="entry name" value="Coronin"/>
    <property type="match status" value="1"/>
</dbReference>
<dbReference type="InterPro" id="IPR015505">
    <property type="entry name" value="Coronin"/>
</dbReference>
<evidence type="ECO:0000313" key="12">
    <source>
        <dbReference type="Proteomes" id="UP000650833"/>
    </source>
</evidence>
<dbReference type="OrthoDB" id="347435at2759"/>
<feature type="domain" description="DUF1899" evidence="10">
    <location>
        <begin position="37"/>
        <end position="101"/>
    </location>
</feature>
<name>A0A8H7V3R1_9FUNG</name>
<keyword evidence="6" id="KW-0009">Actin-binding</keyword>
<keyword evidence="12" id="KW-1185">Reference proteome</keyword>
<comment type="caution">
    <text evidence="11">The sequence shown here is derived from an EMBL/GenBank/DDBJ whole genome shotgun (WGS) entry which is preliminary data.</text>
</comment>
<evidence type="ECO:0000259" key="10">
    <source>
        <dbReference type="SMART" id="SM01166"/>
    </source>
</evidence>
<dbReference type="InterPro" id="IPR019775">
    <property type="entry name" value="WD40_repeat_CS"/>
</dbReference>
<reference evidence="11" key="1">
    <citation type="submission" date="2020-12" db="EMBL/GenBank/DDBJ databases">
        <title>Metabolic potential, ecology and presence of endohyphal bacteria is reflected in genomic diversity of Mucoromycotina.</title>
        <authorList>
            <person name="Muszewska A."/>
            <person name="Okrasinska A."/>
            <person name="Steczkiewicz K."/>
            <person name="Drgas O."/>
            <person name="Orlowska M."/>
            <person name="Perlinska-Lenart U."/>
            <person name="Aleksandrzak-Piekarczyk T."/>
            <person name="Szatraj K."/>
            <person name="Zielenkiewicz U."/>
            <person name="Pilsyk S."/>
            <person name="Malc E."/>
            <person name="Mieczkowski P."/>
            <person name="Kruszewska J.S."/>
            <person name="Biernat P."/>
            <person name="Pawlowska J."/>
        </authorList>
    </citation>
    <scope>NUCLEOTIDE SEQUENCE</scope>
    <source>
        <strain evidence="11">CBS 226.32</strain>
    </source>
</reference>
<dbReference type="SMART" id="SM01167">
    <property type="entry name" value="DUF1900"/>
    <property type="match status" value="1"/>
</dbReference>
<feature type="compositionally biased region" description="Acidic residues" evidence="9">
    <location>
        <begin position="489"/>
        <end position="501"/>
    </location>
</feature>
<comment type="subcellular location">
    <subcellularLocation>
        <location evidence="1">Cytoplasm</location>
    </subcellularLocation>
</comment>
<comment type="similarity">
    <text evidence="2 8">Belongs to the WD repeat coronin family.</text>
</comment>
<dbReference type="InterPro" id="IPR015943">
    <property type="entry name" value="WD40/YVTN_repeat-like_dom_sf"/>
</dbReference>
<dbReference type="SMART" id="SM00320">
    <property type="entry name" value="WD40"/>
    <property type="match status" value="4"/>
</dbReference>
<accession>A0A8H7V3R1</accession>
<feature type="non-terminal residue" evidence="11">
    <location>
        <position position="1"/>
    </location>
</feature>
<dbReference type="InterPro" id="IPR015048">
    <property type="entry name" value="DUF1899"/>
</dbReference>
<dbReference type="PROSITE" id="PS50082">
    <property type="entry name" value="WD_REPEATS_2"/>
    <property type="match status" value="1"/>
</dbReference>
<dbReference type="PANTHER" id="PTHR10856:SF20">
    <property type="entry name" value="CORONIN-7"/>
    <property type="match status" value="1"/>
</dbReference>
<feature type="repeat" description="WD" evidence="7">
    <location>
        <begin position="207"/>
        <end position="248"/>
    </location>
</feature>
<dbReference type="InterPro" id="IPR036322">
    <property type="entry name" value="WD40_repeat_dom_sf"/>
</dbReference>
<evidence type="ECO:0000256" key="7">
    <source>
        <dbReference type="PROSITE-ProRule" id="PRU00221"/>
    </source>
</evidence>
<feature type="region of interest" description="Disordered" evidence="9">
    <location>
        <begin position="435"/>
        <end position="501"/>
    </location>
</feature>
<protein>
    <recommendedName>
        <fullName evidence="8">Coronin</fullName>
    </recommendedName>
</protein>
<dbReference type="Pfam" id="PF00400">
    <property type="entry name" value="WD40"/>
    <property type="match status" value="1"/>
</dbReference>
<dbReference type="PROSITE" id="PS00678">
    <property type="entry name" value="WD_REPEATS_1"/>
    <property type="match status" value="1"/>
</dbReference>
<dbReference type="InterPro" id="IPR001680">
    <property type="entry name" value="WD40_rpt"/>
</dbReference>
<evidence type="ECO:0000256" key="9">
    <source>
        <dbReference type="SAM" id="MobiDB-lite"/>
    </source>
</evidence>
<dbReference type="GO" id="GO:0003779">
    <property type="term" value="F:actin binding"/>
    <property type="evidence" value="ECO:0007669"/>
    <property type="project" value="UniProtKB-KW"/>
</dbReference>
<proteinExistence type="inferred from homology"/>
<evidence type="ECO:0000256" key="4">
    <source>
        <dbReference type="ARBA" id="ARBA00022574"/>
    </source>
</evidence>
<keyword evidence="5 8" id="KW-0677">Repeat</keyword>
<dbReference type="Pfam" id="PF16300">
    <property type="entry name" value="WD40_4"/>
    <property type="match status" value="1"/>
</dbReference>
<evidence type="ECO:0000256" key="2">
    <source>
        <dbReference type="ARBA" id="ARBA00009482"/>
    </source>
</evidence>
<evidence type="ECO:0000256" key="1">
    <source>
        <dbReference type="ARBA" id="ARBA00004496"/>
    </source>
</evidence>
<evidence type="ECO:0000256" key="3">
    <source>
        <dbReference type="ARBA" id="ARBA00022490"/>
    </source>
</evidence>
<gene>
    <name evidence="11" type="ORF">INT46_009979</name>
</gene>
<keyword evidence="4 7" id="KW-0853">WD repeat</keyword>